<keyword evidence="3" id="KW-1133">Transmembrane helix</keyword>
<evidence type="ECO:0000313" key="5">
    <source>
        <dbReference type="EMBL" id="MCL6423964.1"/>
    </source>
</evidence>
<name>A0ABT0R3W6_9MICO</name>
<protein>
    <submittedName>
        <fullName evidence="5">LCP family protein</fullName>
    </submittedName>
</protein>
<dbReference type="PANTHER" id="PTHR33392:SF6">
    <property type="entry name" value="POLYISOPRENYL-TEICHOIC ACID--PEPTIDOGLYCAN TEICHOIC ACID TRANSFERASE TAGU"/>
    <property type="match status" value="1"/>
</dbReference>
<feature type="compositionally biased region" description="Low complexity" evidence="2">
    <location>
        <begin position="109"/>
        <end position="118"/>
    </location>
</feature>
<dbReference type="InterPro" id="IPR004474">
    <property type="entry name" value="LytR_CpsA_psr"/>
</dbReference>
<comment type="similarity">
    <text evidence="1">Belongs to the LytR/CpsA/Psr (LCP) family.</text>
</comment>
<dbReference type="Gene3D" id="3.40.630.190">
    <property type="entry name" value="LCP protein"/>
    <property type="match status" value="1"/>
</dbReference>
<dbReference type="RefSeq" id="WP_249738044.1">
    <property type="nucleotide sequence ID" value="NZ_JAKNCJ010000006.1"/>
</dbReference>
<organism evidence="5 6">
    <name type="scientific">Brachybacterium equifaecis</name>
    <dbReference type="NCBI Taxonomy" id="2910770"/>
    <lineage>
        <taxon>Bacteria</taxon>
        <taxon>Bacillati</taxon>
        <taxon>Actinomycetota</taxon>
        <taxon>Actinomycetes</taxon>
        <taxon>Micrococcales</taxon>
        <taxon>Dermabacteraceae</taxon>
        <taxon>Brachybacterium</taxon>
    </lineage>
</organism>
<dbReference type="Proteomes" id="UP001203761">
    <property type="component" value="Unassembled WGS sequence"/>
</dbReference>
<evidence type="ECO:0000256" key="2">
    <source>
        <dbReference type="SAM" id="MobiDB-lite"/>
    </source>
</evidence>
<evidence type="ECO:0000256" key="3">
    <source>
        <dbReference type="SAM" id="Phobius"/>
    </source>
</evidence>
<feature type="compositionally biased region" description="Low complexity" evidence="2">
    <location>
        <begin position="71"/>
        <end position="82"/>
    </location>
</feature>
<feature type="compositionally biased region" description="Low complexity" evidence="2">
    <location>
        <begin position="145"/>
        <end position="161"/>
    </location>
</feature>
<feature type="region of interest" description="Disordered" evidence="2">
    <location>
        <begin position="1"/>
        <end position="161"/>
    </location>
</feature>
<feature type="transmembrane region" description="Helical" evidence="3">
    <location>
        <begin position="171"/>
        <end position="194"/>
    </location>
</feature>
<feature type="compositionally biased region" description="Low complexity" evidence="2">
    <location>
        <begin position="45"/>
        <end position="58"/>
    </location>
</feature>
<evidence type="ECO:0000259" key="4">
    <source>
        <dbReference type="Pfam" id="PF03816"/>
    </source>
</evidence>
<dbReference type="NCBIfam" id="TIGR00350">
    <property type="entry name" value="lytR_cpsA_psr"/>
    <property type="match status" value="1"/>
</dbReference>
<dbReference type="PANTHER" id="PTHR33392">
    <property type="entry name" value="POLYISOPRENYL-TEICHOIC ACID--PEPTIDOGLYCAN TEICHOIC ACID TRANSFERASE TAGU"/>
    <property type="match status" value="1"/>
</dbReference>
<sequence>MVEESDDSPASSARPARPGAPRRPVRLRTGGAVRPVASPEQRGGSSSRTSARADSDPSPTRPLPRGGGAPAGARSAAPSDPRVSARPIARGSAPSDQRLGAQPIRHRSTQSAAARAASGLGPADEGQELGGPDREAVPTRRRSHGAAGSHRAGSAGRRLGRWGRLPRPVRLASALLVLVLVLSIGWAGGLLLWANSRITHVDALSGVANTPGTTYLIAGSDARGGDTVQDDGTEGQRTDTMMLLHKAPGGRSYLVSLPRDTLVDIPGQGKYKLNAAYAFGGPALLVKTVEQFTGLTIDHYVEVGFDGVAGIVDAVGTVNLCIDQDVDDEKSGLKMTAGCHDVGGEQALAFVRARYFDPTADIGRQGRQQQFIGALMNRVSSPGVLLNPVAQMRLAGAGSAALSTDPGTGMIDLGQAGLTMRGAMNGGTNLPLPIADPNFQTKHSGVALLTDPAEVDAFFRGIEDGSATAPAAESAPAG</sequence>
<dbReference type="Pfam" id="PF03816">
    <property type="entry name" value="LytR_cpsA_psr"/>
    <property type="match status" value="1"/>
</dbReference>
<proteinExistence type="inferred from homology"/>
<keyword evidence="3" id="KW-0812">Transmembrane</keyword>
<keyword evidence="6" id="KW-1185">Reference proteome</keyword>
<feature type="domain" description="Cell envelope-related transcriptional attenuator" evidence="4">
    <location>
        <begin position="237"/>
        <end position="380"/>
    </location>
</feature>
<gene>
    <name evidence="5" type="ORF">Bequi_11335</name>
</gene>
<dbReference type="InterPro" id="IPR050922">
    <property type="entry name" value="LytR/CpsA/Psr_CW_biosynth"/>
</dbReference>
<evidence type="ECO:0000313" key="6">
    <source>
        <dbReference type="Proteomes" id="UP001203761"/>
    </source>
</evidence>
<dbReference type="EMBL" id="JAKNCJ010000006">
    <property type="protein sequence ID" value="MCL6423964.1"/>
    <property type="molecule type" value="Genomic_DNA"/>
</dbReference>
<reference evidence="5" key="1">
    <citation type="submission" date="2022-02" db="EMBL/GenBank/DDBJ databases">
        <authorList>
            <person name="Lee M."/>
            <person name="Kim S.-J."/>
            <person name="Jung M.-Y."/>
        </authorList>
    </citation>
    <scope>NUCLEOTIDE SEQUENCE</scope>
    <source>
        <strain evidence="5">JHP9</strain>
    </source>
</reference>
<accession>A0ABT0R3W6</accession>
<feature type="compositionally biased region" description="Low complexity" evidence="2">
    <location>
        <begin position="8"/>
        <end position="19"/>
    </location>
</feature>
<evidence type="ECO:0000256" key="1">
    <source>
        <dbReference type="ARBA" id="ARBA00006068"/>
    </source>
</evidence>
<keyword evidence="3" id="KW-0472">Membrane</keyword>
<comment type="caution">
    <text evidence="5">The sequence shown here is derived from an EMBL/GenBank/DDBJ whole genome shotgun (WGS) entry which is preliminary data.</text>
</comment>